<name>A0A6A5WBZ3_9PLEO</name>
<dbReference type="Proteomes" id="UP000799779">
    <property type="component" value="Unassembled WGS sequence"/>
</dbReference>
<reference evidence="2" key="1">
    <citation type="journal article" date="2020" name="Stud. Mycol.">
        <title>101 Dothideomycetes genomes: a test case for predicting lifestyles and emergence of pathogens.</title>
        <authorList>
            <person name="Haridas S."/>
            <person name="Albert R."/>
            <person name="Binder M."/>
            <person name="Bloem J."/>
            <person name="Labutti K."/>
            <person name="Salamov A."/>
            <person name="Andreopoulos B."/>
            <person name="Baker S."/>
            <person name="Barry K."/>
            <person name="Bills G."/>
            <person name="Bluhm B."/>
            <person name="Cannon C."/>
            <person name="Castanera R."/>
            <person name="Culley D."/>
            <person name="Daum C."/>
            <person name="Ezra D."/>
            <person name="Gonzalez J."/>
            <person name="Henrissat B."/>
            <person name="Kuo A."/>
            <person name="Liang C."/>
            <person name="Lipzen A."/>
            <person name="Lutzoni F."/>
            <person name="Magnuson J."/>
            <person name="Mondo S."/>
            <person name="Nolan M."/>
            <person name="Ohm R."/>
            <person name="Pangilinan J."/>
            <person name="Park H.-J."/>
            <person name="Ramirez L."/>
            <person name="Alfaro M."/>
            <person name="Sun H."/>
            <person name="Tritt A."/>
            <person name="Yoshinaga Y."/>
            <person name="Zwiers L.-H."/>
            <person name="Turgeon B."/>
            <person name="Goodwin S."/>
            <person name="Spatafora J."/>
            <person name="Crous P."/>
            <person name="Grigoriev I."/>
        </authorList>
    </citation>
    <scope>NUCLEOTIDE SEQUENCE</scope>
    <source>
        <strain evidence="2">CBS 123094</strain>
    </source>
</reference>
<feature type="region of interest" description="Disordered" evidence="1">
    <location>
        <begin position="364"/>
        <end position="396"/>
    </location>
</feature>
<organism evidence="2 3">
    <name type="scientific">Amniculicola lignicola CBS 123094</name>
    <dbReference type="NCBI Taxonomy" id="1392246"/>
    <lineage>
        <taxon>Eukaryota</taxon>
        <taxon>Fungi</taxon>
        <taxon>Dikarya</taxon>
        <taxon>Ascomycota</taxon>
        <taxon>Pezizomycotina</taxon>
        <taxon>Dothideomycetes</taxon>
        <taxon>Pleosporomycetidae</taxon>
        <taxon>Pleosporales</taxon>
        <taxon>Amniculicolaceae</taxon>
        <taxon>Amniculicola</taxon>
    </lineage>
</organism>
<dbReference type="InterPro" id="IPR012340">
    <property type="entry name" value="NA-bd_OB-fold"/>
</dbReference>
<proteinExistence type="predicted"/>
<evidence type="ECO:0000313" key="2">
    <source>
        <dbReference type="EMBL" id="KAF1998319.1"/>
    </source>
</evidence>
<dbReference type="OrthoDB" id="5378679at2759"/>
<gene>
    <name evidence="2" type="ORF">P154DRAFT_262496</name>
</gene>
<accession>A0A6A5WBZ3</accession>
<dbReference type="AlphaFoldDB" id="A0A6A5WBZ3"/>
<protein>
    <submittedName>
        <fullName evidence="2">Uncharacterized protein</fullName>
    </submittedName>
</protein>
<dbReference type="SUPFAM" id="SSF50249">
    <property type="entry name" value="Nucleic acid-binding proteins"/>
    <property type="match status" value="1"/>
</dbReference>
<feature type="region of interest" description="Disordered" evidence="1">
    <location>
        <begin position="83"/>
        <end position="107"/>
    </location>
</feature>
<dbReference type="EMBL" id="ML977605">
    <property type="protein sequence ID" value="KAF1998319.1"/>
    <property type="molecule type" value="Genomic_DNA"/>
</dbReference>
<evidence type="ECO:0000313" key="3">
    <source>
        <dbReference type="Proteomes" id="UP000799779"/>
    </source>
</evidence>
<sequence length="396" mass="43589">MKLRLLTGAPLSAHLDFREESLSPREELVPAVKAFLHAELEPGPEPGASHHVKWRRLNAASTKLRTGWSQPYLPGGDRLEGTSSFSFSMPEVESSSGPIDEEQDSTLLDPTLPDLDSDFLSQTDAFLEHSLILHDSLLSSQIAIDMEVDHTVSSASLLTSFNSFNSFSTEFSDDVESQGPSIVLQLPDNLAITSLDHLPTANHLRSILPQTPTPTFICVLTSAPERREVLVKKGNYKMHLFEITVADDTQSNFSVTFWFRPANSSAIQSAAQANLRKAVEQVKVGDILLLRNIVLNTYRDGVYGQSLNGSIVRARTTIEVLMSRDGLVQVHHIVPVAAEEKFVKVKKWAKTHVATEYALSRKRKTGAEVESTSKKRVGKGFDYGGDSLPPDTLEAV</sequence>
<keyword evidence="3" id="KW-1185">Reference proteome</keyword>
<evidence type="ECO:0000256" key="1">
    <source>
        <dbReference type="SAM" id="MobiDB-lite"/>
    </source>
</evidence>
<feature type="compositionally biased region" description="Polar residues" evidence="1">
    <location>
        <begin position="83"/>
        <end position="97"/>
    </location>
</feature>